<name>A0ABW4QL45_9BACL</name>
<organism evidence="1 2">
    <name type="scientific">Planococcus chinensis</name>
    <dbReference type="NCBI Taxonomy" id="272917"/>
    <lineage>
        <taxon>Bacteria</taxon>
        <taxon>Bacillati</taxon>
        <taxon>Bacillota</taxon>
        <taxon>Bacilli</taxon>
        <taxon>Bacillales</taxon>
        <taxon>Caryophanaceae</taxon>
        <taxon>Planococcus</taxon>
    </lineage>
</organism>
<dbReference type="InterPro" id="IPR056510">
    <property type="entry name" value="WapI"/>
</dbReference>
<dbReference type="RefSeq" id="WP_204890583.1">
    <property type="nucleotide sequence ID" value="NZ_JBHUFW010000011.1"/>
</dbReference>
<accession>A0ABW4QL45</accession>
<evidence type="ECO:0000313" key="2">
    <source>
        <dbReference type="Proteomes" id="UP001597273"/>
    </source>
</evidence>
<dbReference type="Proteomes" id="UP001597273">
    <property type="component" value="Unassembled WGS sequence"/>
</dbReference>
<reference evidence="2" key="1">
    <citation type="journal article" date="2019" name="Int. J. Syst. Evol. Microbiol.">
        <title>The Global Catalogue of Microorganisms (GCM) 10K type strain sequencing project: providing services to taxonomists for standard genome sequencing and annotation.</title>
        <authorList>
            <consortium name="The Broad Institute Genomics Platform"/>
            <consortium name="The Broad Institute Genome Sequencing Center for Infectious Disease"/>
            <person name="Wu L."/>
            <person name="Ma J."/>
        </authorList>
    </citation>
    <scope>NUCLEOTIDE SEQUENCE [LARGE SCALE GENOMIC DNA]</scope>
    <source>
        <strain evidence="2">CGMCC 1.15475</strain>
    </source>
</reference>
<dbReference type="Pfam" id="PF24716">
    <property type="entry name" value="WapI"/>
    <property type="match status" value="1"/>
</dbReference>
<evidence type="ECO:0000313" key="1">
    <source>
        <dbReference type="EMBL" id="MFD1864204.1"/>
    </source>
</evidence>
<sequence length="163" mass="18680">MAKLYILGTDTKIEIEVLERCFPEAIGSWEGDWVKTAIRVQIPGFSADFHADLRTDEFREFRNQLVYMNKNLEGTATLVSIENVIQANAMMNPQGGIFWNVTTRYPVSSGAVLDFEFGSDQSYLHQLIKELEEVLVEFPVLERQADIRSQLNSVYRKIRGSEK</sequence>
<protein>
    <submittedName>
        <fullName evidence="1">Uncharacterized protein</fullName>
    </submittedName>
</protein>
<comment type="caution">
    <text evidence="1">The sequence shown here is derived from an EMBL/GenBank/DDBJ whole genome shotgun (WGS) entry which is preliminary data.</text>
</comment>
<proteinExistence type="predicted"/>
<gene>
    <name evidence="1" type="ORF">ACFSDB_14940</name>
</gene>
<keyword evidence="2" id="KW-1185">Reference proteome</keyword>
<dbReference type="EMBL" id="JBHUFW010000011">
    <property type="protein sequence ID" value="MFD1864204.1"/>
    <property type="molecule type" value="Genomic_DNA"/>
</dbReference>